<dbReference type="AlphaFoldDB" id="A0A6J4MH43"/>
<feature type="non-terminal residue" evidence="2">
    <location>
        <position position="1"/>
    </location>
</feature>
<reference evidence="2" key="1">
    <citation type="submission" date="2020-02" db="EMBL/GenBank/DDBJ databases">
        <authorList>
            <person name="Meier V. D."/>
        </authorList>
    </citation>
    <scope>NUCLEOTIDE SEQUENCE</scope>
    <source>
        <strain evidence="2">AVDCRST_MAG68</strain>
    </source>
</reference>
<organism evidence="2">
    <name type="scientific">uncultured Gemmatimonadota bacterium</name>
    <dbReference type="NCBI Taxonomy" id="203437"/>
    <lineage>
        <taxon>Bacteria</taxon>
        <taxon>Pseudomonadati</taxon>
        <taxon>Gemmatimonadota</taxon>
        <taxon>environmental samples</taxon>
    </lineage>
</organism>
<dbReference type="EC" id="1.8.4.12" evidence="2"/>
<dbReference type="EMBL" id="CADCTW010000191">
    <property type="protein sequence ID" value="CAA9357768.1"/>
    <property type="molecule type" value="Genomic_DNA"/>
</dbReference>
<evidence type="ECO:0000256" key="1">
    <source>
        <dbReference type="SAM" id="MobiDB-lite"/>
    </source>
</evidence>
<dbReference type="GO" id="GO:0033743">
    <property type="term" value="F:peptide-methionine (R)-S-oxide reductase activity"/>
    <property type="evidence" value="ECO:0007669"/>
    <property type="project" value="UniProtKB-EC"/>
</dbReference>
<feature type="compositionally biased region" description="Low complexity" evidence="1">
    <location>
        <begin position="10"/>
        <end position="34"/>
    </location>
</feature>
<gene>
    <name evidence="2" type="ORF">AVDCRST_MAG68-4198</name>
</gene>
<feature type="region of interest" description="Disordered" evidence="1">
    <location>
        <begin position="1"/>
        <end position="48"/>
    </location>
</feature>
<name>A0A6J4MH43_9BACT</name>
<protein>
    <submittedName>
        <fullName evidence="2">Peptide-methionine (R)-S-oxide reductase MsrB</fullName>
        <ecNumber evidence="2">1.8.4.12</ecNumber>
    </submittedName>
</protein>
<sequence>VRGDAAGLHQAGQAARGVAPRAGPRAVPRALRGRNGARLYQPAQRREARGHLRVRRVRAPSLHLADQVRQWHGVAQLLRPHPGAPGDEPRLQADLAAHRVPLRALRRAPGARVQRRAGADREAVLQQRGCAQVRAGERL</sequence>
<proteinExistence type="predicted"/>
<feature type="non-terminal residue" evidence="2">
    <location>
        <position position="139"/>
    </location>
</feature>
<accession>A0A6J4MH43</accession>
<evidence type="ECO:0000313" key="2">
    <source>
        <dbReference type="EMBL" id="CAA9357768.1"/>
    </source>
</evidence>
<keyword evidence="2" id="KW-0560">Oxidoreductase</keyword>